<dbReference type="Proteomes" id="UP000076761">
    <property type="component" value="Unassembled WGS sequence"/>
</dbReference>
<dbReference type="AlphaFoldDB" id="A0A165MMD2"/>
<gene>
    <name evidence="1" type="ORF">NEOLEDRAFT_1019579</name>
</gene>
<protein>
    <submittedName>
        <fullName evidence="1">Uncharacterized protein</fullName>
    </submittedName>
</protein>
<accession>A0A165MMD2</accession>
<dbReference type="EMBL" id="KV425676">
    <property type="protein sequence ID" value="KZT18525.1"/>
    <property type="molecule type" value="Genomic_DNA"/>
</dbReference>
<reference evidence="1 2" key="1">
    <citation type="journal article" date="2016" name="Mol. Biol. Evol.">
        <title>Comparative Genomics of Early-Diverging Mushroom-Forming Fungi Provides Insights into the Origins of Lignocellulose Decay Capabilities.</title>
        <authorList>
            <person name="Nagy L.G."/>
            <person name="Riley R."/>
            <person name="Tritt A."/>
            <person name="Adam C."/>
            <person name="Daum C."/>
            <person name="Floudas D."/>
            <person name="Sun H."/>
            <person name="Yadav J.S."/>
            <person name="Pangilinan J."/>
            <person name="Larsson K.H."/>
            <person name="Matsuura K."/>
            <person name="Barry K."/>
            <person name="Labutti K."/>
            <person name="Kuo R."/>
            <person name="Ohm R.A."/>
            <person name="Bhattacharya S.S."/>
            <person name="Shirouzu T."/>
            <person name="Yoshinaga Y."/>
            <person name="Martin F.M."/>
            <person name="Grigoriev I.V."/>
            <person name="Hibbett D.S."/>
        </authorList>
    </citation>
    <scope>NUCLEOTIDE SEQUENCE [LARGE SCALE GENOMIC DNA]</scope>
    <source>
        <strain evidence="1 2">HHB14362 ss-1</strain>
    </source>
</reference>
<feature type="non-terminal residue" evidence="1">
    <location>
        <position position="159"/>
    </location>
</feature>
<evidence type="ECO:0000313" key="1">
    <source>
        <dbReference type="EMBL" id="KZT18525.1"/>
    </source>
</evidence>
<proteinExistence type="predicted"/>
<organism evidence="1 2">
    <name type="scientific">Neolentinus lepideus HHB14362 ss-1</name>
    <dbReference type="NCBI Taxonomy" id="1314782"/>
    <lineage>
        <taxon>Eukaryota</taxon>
        <taxon>Fungi</taxon>
        <taxon>Dikarya</taxon>
        <taxon>Basidiomycota</taxon>
        <taxon>Agaricomycotina</taxon>
        <taxon>Agaricomycetes</taxon>
        <taxon>Gloeophyllales</taxon>
        <taxon>Gloeophyllaceae</taxon>
        <taxon>Neolentinus</taxon>
    </lineage>
</organism>
<evidence type="ECO:0000313" key="2">
    <source>
        <dbReference type="Proteomes" id="UP000076761"/>
    </source>
</evidence>
<dbReference type="OrthoDB" id="3261136at2759"/>
<keyword evidence="2" id="KW-1185">Reference proteome</keyword>
<name>A0A165MMD2_9AGAM</name>
<sequence length="159" mass="18301">MALPLGIPTLMHKSSKGEYWPDNLFLSSSLQGNLVSCATNRSLTPTGADHYLIQTILDFSIGTSTLLLTWNFRNINWEEFCKELRQQLILYGTPHHIRTQDDFNSQAVRLHTALAKTIENQVPISNPSQHMKCWWTTELLAQRKALRTLSNTTHKYRYV</sequence>
<dbReference type="InParanoid" id="A0A165MMD2"/>